<accession>A0A2M4D7I1</accession>
<evidence type="ECO:0000313" key="2">
    <source>
        <dbReference type="EMBL" id="MBW73535.1"/>
    </source>
</evidence>
<sequence>MRELCLFLTLTYSSPGPPAGGERCDHKKSRRIQIFRSAQQGNGVECAMNQHKMALKMITLVLLLKNHAAGSCCSSTQEAPLRQRGKGENRVQ</sequence>
<reference evidence="2" key="1">
    <citation type="submission" date="2018-01" db="EMBL/GenBank/DDBJ databases">
        <title>An insight into the sialome of Amazonian anophelines.</title>
        <authorList>
            <person name="Ribeiro J.M."/>
            <person name="Scarpassa V."/>
            <person name="Calvo E."/>
        </authorList>
    </citation>
    <scope>NUCLEOTIDE SEQUENCE</scope>
</reference>
<proteinExistence type="predicted"/>
<evidence type="ECO:0000256" key="1">
    <source>
        <dbReference type="SAM" id="MobiDB-lite"/>
    </source>
</evidence>
<protein>
    <submittedName>
        <fullName evidence="2">Putative secreted protein</fullName>
    </submittedName>
</protein>
<feature type="region of interest" description="Disordered" evidence="1">
    <location>
        <begin position="73"/>
        <end position="92"/>
    </location>
</feature>
<organism evidence="2">
    <name type="scientific">Anopheles darlingi</name>
    <name type="common">Mosquito</name>
    <dbReference type="NCBI Taxonomy" id="43151"/>
    <lineage>
        <taxon>Eukaryota</taxon>
        <taxon>Metazoa</taxon>
        <taxon>Ecdysozoa</taxon>
        <taxon>Arthropoda</taxon>
        <taxon>Hexapoda</taxon>
        <taxon>Insecta</taxon>
        <taxon>Pterygota</taxon>
        <taxon>Neoptera</taxon>
        <taxon>Endopterygota</taxon>
        <taxon>Diptera</taxon>
        <taxon>Nematocera</taxon>
        <taxon>Culicoidea</taxon>
        <taxon>Culicidae</taxon>
        <taxon>Anophelinae</taxon>
        <taxon>Anopheles</taxon>
    </lineage>
</organism>
<dbReference type="AlphaFoldDB" id="A0A2M4D7I1"/>
<name>A0A2M4D7I1_ANODA</name>
<dbReference type="EMBL" id="GGFL01009357">
    <property type="protein sequence ID" value="MBW73535.1"/>
    <property type="molecule type" value="Transcribed_RNA"/>
</dbReference>